<dbReference type="Proteomes" id="UP001054945">
    <property type="component" value="Unassembled WGS sequence"/>
</dbReference>
<evidence type="ECO:0000313" key="1">
    <source>
        <dbReference type="EMBL" id="GIZ02037.1"/>
    </source>
</evidence>
<name>A0AAV4Y469_CAEEX</name>
<sequence>MKQALRQLTYDDEIGSDVRIRQGKGCHKTLICFVRLCFGVLHRRELLERRFFSLHPASLILAAPPPIGRTGPGCRERRSSADLCEIGGRCAFYRLSPERAAAENSCCSRTKGDLPLCLSLAGASGTAGG</sequence>
<accession>A0AAV4Y469</accession>
<protein>
    <submittedName>
        <fullName evidence="1">Uncharacterized protein</fullName>
    </submittedName>
</protein>
<reference evidence="1 2" key="1">
    <citation type="submission" date="2021-06" db="EMBL/GenBank/DDBJ databases">
        <title>Caerostris extrusa draft genome.</title>
        <authorList>
            <person name="Kono N."/>
            <person name="Arakawa K."/>
        </authorList>
    </citation>
    <scope>NUCLEOTIDE SEQUENCE [LARGE SCALE GENOMIC DNA]</scope>
</reference>
<keyword evidence="2" id="KW-1185">Reference proteome</keyword>
<evidence type="ECO:0000313" key="2">
    <source>
        <dbReference type="Proteomes" id="UP001054945"/>
    </source>
</evidence>
<proteinExistence type="predicted"/>
<comment type="caution">
    <text evidence="1">The sequence shown here is derived from an EMBL/GenBank/DDBJ whole genome shotgun (WGS) entry which is preliminary data.</text>
</comment>
<gene>
    <name evidence="1" type="ORF">CEXT_205581</name>
</gene>
<dbReference type="EMBL" id="BPLR01001388">
    <property type="protein sequence ID" value="GIZ02037.1"/>
    <property type="molecule type" value="Genomic_DNA"/>
</dbReference>
<organism evidence="1 2">
    <name type="scientific">Caerostris extrusa</name>
    <name type="common">Bark spider</name>
    <name type="synonym">Caerostris bankana</name>
    <dbReference type="NCBI Taxonomy" id="172846"/>
    <lineage>
        <taxon>Eukaryota</taxon>
        <taxon>Metazoa</taxon>
        <taxon>Ecdysozoa</taxon>
        <taxon>Arthropoda</taxon>
        <taxon>Chelicerata</taxon>
        <taxon>Arachnida</taxon>
        <taxon>Araneae</taxon>
        <taxon>Araneomorphae</taxon>
        <taxon>Entelegynae</taxon>
        <taxon>Araneoidea</taxon>
        <taxon>Araneidae</taxon>
        <taxon>Caerostris</taxon>
    </lineage>
</organism>
<dbReference type="AlphaFoldDB" id="A0AAV4Y469"/>